<evidence type="ECO:0000313" key="2">
    <source>
        <dbReference type="EMBL" id="KAL1498107.1"/>
    </source>
</evidence>
<dbReference type="AlphaFoldDB" id="A0ABD1ENM6"/>
<accession>A0ABD1ENM6</accession>
<feature type="signal peptide" evidence="1">
    <location>
        <begin position="1"/>
        <end position="21"/>
    </location>
</feature>
<dbReference type="InterPro" id="IPR004245">
    <property type="entry name" value="DUF229"/>
</dbReference>
<dbReference type="PANTHER" id="PTHR10974:SF9">
    <property type="entry name" value="DUF229 DOMAIN CONTAINING PROTEIN-RELATED"/>
    <property type="match status" value="1"/>
</dbReference>
<dbReference type="PANTHER" id="PTHR10974">
    <property type="entry name" value="FI08016P-RELATED"/>
    <property type="match status" value="1"/>
</dbReference>
<keyword evidence="1" id="KW-0732">Signal</keyword>
<evidence type="ECO:0000256" key="1">
    <source>
        <dbReference type="SAM" id="SignalP"/>
    </source>
</evidence>
<dbReference type="SUPFAM" id="SSF53649">
    <property type="entry name" value="Alkaline phosphatase-like"/>
    <property type="match status" value="1"/>
</dbReference>
<dbReference type="FunFam" id="3.40.720.10:FF:000017">
    <property type="entry name" value="Predicted protein"/>
    <property type="match status" value="1"/>
</dbReference>
<evidence type="ECO:0000313" key="3">
    <source>
        <dbReference type="Proteomes" id="UP001566132"/>
    </source>
</evidence>
<name>A0ABD1ENM6_HYPHA</name>
<reference evidence="2 3" key="1">
    <citation type="submission" date="2024-05" db="EMBL/GenBank/DDBJ databases">
        <title>Genetic variation in Jamaican populations of the coffee berry borer (Hypothenemus hampei).</title>
        <authorList>
            <person name="Errbii M."/>
            <person name="Myrie A."/>
        </authorList>
    </citation>
    <scope>NUCLEOTIDE SEQUENCE [LARGE SCALE GENOMIC DNA]</scope>
    <source>
        <strain evidence="2">JA-Hopewell-2020-01-JO</strain>
        <tissue evidence="2">Whole body</tissue>
    </source>
</reference>
<gene>
    <name evidence="2" type="ORF">ABEB36_008961</name>
</gene>
<dbReference type="Pfam" id="PF02995">
    <property type="entry name" value="DUF229"/>
    <property type="match status" value="1"/>
</dbReference>
<sequence length="503" mass="58531">MRLYFLLNLIWMSFLFVSTLKSDFLINSSNCKIPNLPVFSPELNLTRLPAIACSDFDPLLTFTTVTNNTARIHINQYSVEKYFKTTYSIRCCYSNVYRKGSEDYPDVGVVLSECKEFRDSAEILHNLIWVTCSESDKFELTVHGFPIVPIYENVHQVITVSESIRRKSKIQKQTTKKPISVLMIVIDSVSRLNFQRTMPLTKKFIIENEFYEFKGYNKVADNTYPNAMAFLTGLNYRDSLNTCKPTEITGLNNCPFIWTNYSNAGYTTAYGEDWSQIATFNYLKKGFKDSPTDYYFKPYMDAITYLRTKWQDSMPFCSGPENQGDRILNVASDFASSLRTLPSFGIFWMNTFSHNYITTPMTMDESVMLFFQKLKDLKVMEESIVILLSDHGIRYGEINNTTRGFFEVRLPMNYISLPKWFKNEYPREVRNFEENTEILTSNYDLYMTLQHILKFSVANYSITSARGCPNCRSLFEKIPDYRDCSSAGIPKRWCTCNENFTFE</sequence>
<dbReference type="CDD" id="cd16021">
    <property type="entry name" value="ALP_like"/>
    <property type="match status" value="1"/>
</dbReference>
<feature type="chain" id="PRO_5044836401" evidence="1">
    <location>
        <begin position="22"/>
        <end position="503"/>
    </location>
</feature>
<dbReference type="InterPro" id="IPR017850">
    <property type="entry name" value="Alkaline_phosphatase_core_sf"/>
</dbReference>
<dbReference type="EMBL" id="JBDJPC010000006">
    <property type="protein sequence ID" value="KAL1498107.1"/>
    <property type="molecule type" value="Genomic_DNA"/>
</dbReference>
<dbReference type="Gene3D" id="3.40.720.10">
    <property type="entry name" value="Alkaline Phosphatase, subunit A"/>
    <property type="match status" value="1"/>
</dbReference>
<protein>
    <submittedName>
        <fullName evidence="2">Uncharacterized protein</fullName>
    </submittedName>
</protein>
<organism evidence="2 3">
    <name type="scientific">Hypothenemus hampei</name>
    <name type="common">Coffee berry borer</name>
    <dbReference type="NCBI Taxonomy" id="57062"/>
    <lineage>
        <taxon>Eukaryota</taxon>
        <taxon>Metazoa</taxon>
        <taxon>Ecdysozoa</taxon>
        <taxon>Arthropoda</taxon>
        <taxon>Hexapoda</taxon>
        <taxon>Insecta</taxon>
        <taxon>Pterygota</taxon>
        <taxon>Neoptera</taxon>
        <taxon>Endopterygota</taxon>
        <taxon>Coleoptera</taxon>
        <taxon>Polyphaga</taxon>
        <taxon>Cucujiformia</taxon>
        <taxon>Curculionidae</taxon>
        <taxon>Scolytinae</taxon>
        <taxon>Hypothenemus</taxon>
    </lineage>
</organism>
<comment type="caution">
    <text evidence="2">The sequence shown here is derived from an EMBL/GenBank/DDBJ whole genome shotgun (WGS) entry which is preliminary data.</text>
</comment>
<keyword evidence="3" id="KW-1185">Reference proteome</keyword>
<proteinExistence type="predicted"/>
<dbReference type="Proteomes" id="UP001566132">
    <property type="component" value="Unassembled WGS sequence"/>
</dbReference>